<evidence type="ECO:0000256" key="7">
    <source>
        <dbReference type="ARBA" id="ARBA00074306"/>
    </source>
</evidence>
<dbReference type="InterPro" id="IPR035965">
    <property type="entry name" value="PAS-like_dom_sf"/>
</dbReference>
<dbReference type="PROSITE" id="PS50113">
    <property type="entry name" value="PAC"/>
    <property type="match status" value="1"/>
</dbReference>
<comment type="caution">
    <text evidence="11">The sequence shown here is derived from an EMBL/GenBank/DDBJ whole genome shotgun (WGS) entry which is preliminary data.</text>
</comment>
<evidence type="ECO:0000313" key="12">
    <source>
        <dbReference type="Proteomes" id="UP000053372"/>
    </source>
</evidence>
<dbReference type="SUPFAM" id="SSF55785">
    <property type="entry name" value="PYP-like sensor domain (PAS domain)"/>
    <property type="match status" value="1"/>
</dbReference>
<dbReference type="InterPro" id="IPR000700">
    <property type="entry name" value="PAS-assoc_C"/>
</dbReference>
<keyword evidence="5" id="KW-0808">Transferase</keyword>
<dbReference type="AlphaFoldDB" id="A0A0V7ZRA8"/>
<evidence type="ECO:0000256" key="1">
    <source>
        <dbReference type="ARBA" id="ARBA00000085"/>
    </source>
</evidence>
<keyword evidence="6" id="KW-0902">Two-component regulatory system</keyword>
<feature type="domain" description="PAC" evidence="9">
    <location>
        <begin position="212"/>
        <end position="264"/>
    </location>
</feature>
<evidence type="ECO:0000256" key="5">
    <source>
        <dbReference type="ARBA" id="ARBA00022777"/>
    </source>
</evidence>
<dbReference type="InterPro" id="IPR036097">
    <property type="entry name" value="HisK_dim/P_sf"/>
</dbReference>
<dbReference type="CDD" id="cd16922">
    <property type="entry name" value="HATPase_EvgS-ArcB-TorS-like"/>
    <property type="match status" value="1"/>
</dbReference>
<dbReference type="OrthoDB" id="5389090at2"/>
<dbReference type="Pfam" id="PF00512">
    <property type="entry name" value="HisKA"/>
    <property type="match status" value="1"/>
</dbReference>
<dbReference type="InterPro" id="IPR005467">
    <property type="entry name" value="His_kinase_dom"/>
</dbReference>
<evidence type="ECO:0000313" key="11">
    <source>
        <dbReference type="EMBL" id="KST66639.1"/>
    </source>
</evidence>
<dbReference type="EMBL" id="LMTZ01000095">
    <property type="protein sequence ID" value="KST66639.1"/>
    <property type="molecule type" value="Genomic_DNA"/>
</dbReference>
<dbReference type="InterPro" id="IPR000014">
    <property type="entry name" value="PAS"/>
</dbReference>
<dbReference type="FunFam" id="3.30.565.10:FF:000010">
    <property type="entry name" value="Sensor histidine kinase RcsC"/>
    <property type="match status" value="1"/>
</dbReference>
<protein>
    <recommendedName>
        <fullName evidence="7">Circadian input-output histidine kinase CikA</fullName>
        <ecNumber evidence="3">2.7.13.3</ecNumber>
    </recommendedName>
</protein>
<dbReference type="NCBIfam" id="TIGR00229">
    <property type="entry name" value="sensory_box"/>
    <property type="match status" value="1"/>
</dbReference>
<dbReference type="Proteomes" id="UP000053372">
    <property type="component" value="Unassembled WGS sequence"/>
</dbReference>
<dbReference type="PANTHER" id="PTHR45339:SF1">
    <property type="entry name" value="HYBRID SIGNAL TRANSDUCTION HISTIDINE KINASE J"/>
    <property type="match status" value="1"/>
</dbReference>
<evidence type="ECO:0000259" key="8">
    <source>
        <dbReference type="PROSITE" id="PS50109"/>
    </source>
</evidence>
<dbReference type="PRINTS" id="PR00344">
    <property type="entry name" value="BCTRLSENSOR"/>
</dbReference>
<name>A0A0V7ZRA8_9CYAN</name>
<dbReference type="SMART" id="SM00388">
    <property type="entry name" value="HisKA"/>
    <property type="match status" value="1"/>
</dbReference>
<dbReference type="Gene3D" id="1.10.287.130">
    <property type="match status" value="1"/>
</dbReference>
<evidence type="ECO:0000256" key="4">
    <source>
        <dbReference type="ARBA" id="ARBA00022553"/>
    </source>
</evidence>
<dbReference type="CDD" id="cd00130">
    <property type="entry name" value="PAS"/>
    <property type="match status" value="1"/>
</dbReference>
<dbReference type="Pfam" id="PF02518">
    <property type="entry name" value="HATPase_c"/>
    <property type="match status" value="1"/>
</dbReference>
<keyword evidence="4" id="KW-0597">Phosphoprotein</keyword>
<sequence>MNNLLTKFLSACDKDYLLINQDWKIIETSLTDDKLLINLPQEYLGRDVRTIISELVGLDNIAHEIIQGKRSKFEIKGIESFPDRKLYIDICILPNFTDNFDNGKLILLISDATERMILEQSLVQGANETSLLFKQLTASKQYIDVVITSMADALLVTTPSGKIKTINLAAEMLLESKEIDLLEQHISVVLPKFDSLQINNFYNTENSDLFTKEVEAICQTKSGKSIPVAFSCAKIKTEIERFRGYIYILRDMTERKQAELAKQEFLAIISHEIRTPISSVMGIADLLLETELEEEQQEFVKTIHTSGNSLLKIVNDILDFAKIESGKLELETQPFYLCNCIQEAISLLSLKAENKKLTLNFNPSPDLPEMIVGDITRLRQILLNLIANAIKFTSKGGVEVFLNSHQIGQTQEGKELYEIQFAVKDTGIGIPQDRLDRLFQSFSQVNSSICRKYGGTGLGLSICKQLSELMGGRIWVESKLGEGTIFYFTIIAPIFSFELQNRILS</sequence>
<comment type="catalytic activity">
    <reaction evidence="1">
        <text>ATP + protein L-histidine = ADP + protein N-phospho-L-histidine.</text>
        <dbReference type="EC" id="2.7.13.3"/>
    </reaction>
</comment>
<keyword evidence="12" id="KW-1185">Reference proteome</keyword>
<feature type="domain" description="Histidine kinase" evidence="8">
    <location>
        <begin position="268"/>
        <end position="494"/>
    </location>
</feature>
<dbReference type="SUPFAM" id="SSF47384">
    <property type="entry name" value="Homodimeric domain of signal transducing histidine kinase"/>
    <property type="match status" value="1"/>
</dbReference>
<dbReference type="InterPro" id="IPR004358">
    <property type="entry name" value="Sig_transdc_His_kin-like_C"/>
</dbReference>
<dbReference type="InterPro" id="IPR036890">
    <property type="entry name" value="HATPase_C_sf"/>
</dbReference>
<keyword evidence="5" id="KW-0418">Kinase</keyword>
<dbReference type="PROSITE" id="PS50109">
    <property type="entry name" value="HIS_KIN"/>
    <property type="match status" value="1"/>
</dbReference>
<dbReference type="InterPro" id="IPR003661">
    <property type="entry name" value="HisK_dim/P_dom"/>
</dbReference>
<comment type="similarity">
    <text evidence="2">In the N-terminal section; belongs to the phytochrome family.</text>
</comment>
<dbReference type="InterPro" id="IPR003594">
    <property type="entry name" value="HATPase_dom"/>
</dbReference>
<organism evidence="11 12">
    <name type="scientific">Mastigocoleus testarum BC008</name>
    <dbReference type="NCBI Taxonomy" id="371196"/>
    <lineage>
        <taxon>Bacteria</taxon>
        <taxon>Bacillati</taxon>
        <taxon>Cyanobacteriota</taxon>
        <taxon>Cyanophyceae</taxon>
        <taxon>Nostocales</taxon>
        <taxon>Hapalosiphonaceae</taxon>
        <taxon>Mastigocoleus</taxon>
    </lineage>
</organism>
<dbReference type="Gene3D" id="3.30.450.20">
    <property type="entry name" value="PAS domain"/>
    <property type="match status" value="1"/>
</dbReference>
<reference evidence="11 12" key="1">
    <citation type="journal article" date="2015" name="Genome Announc.">
        <title>Draft Genome of the Euendolithic (true boring) Cyanobacterium Mastigocoleus testarum strain BC008.</title>
        <authorList>
            <person name="Guida B.S."/>
            <person name="Garcia-Pichel F."/>
        </authorList>
    </citation>
    <scope>NUCLEOTIDE SEQUENCE [LARGE SCALE GENOMIC DNA]</scope>
    <source>
        <strain evidence="11 12">BC008</strain>
    </source>
</reference>
<evidence type="ECO:0000256" key="2">
    <source>
        <dbReference type="ARBA" id="ARBA00006402"/>
    </source>
</evidence>
<dbReference type="PANTHER" id="PTHR45339">
    <property type="entry name" value="HYBRID SIGNAL TRANSDUCTION HISTIDINE KINASE J"/>
    <property type="match status" value="1"/>
</dbReference>
<dbReference type="RefSeq" id="WP_058183777.1">
    <property type="nucleotide sequence ID" value="NZ_LMTZ01000095.1"/>
</dbReference>
<proteinExistence type="inferred from homology"/>
<accession>A0A0V7ZRA8</accession>
<gene>
    <name evidence="10" type="ORF">BC008_25425</name>
    <name evidence="11" type="ORF">BC008_25950</name>
</gene>
<evidence type="ECO:0000256" key="3">
    <source>
        <dbReference type="ARBA" id="ARBA00012438"/>
    </source>
</evidence>
<dbReference type="EMBL" id="LMTZ01000097">
    <property type="protein sequence ID" value="KST66318.1"/>
    <property type="molecule type" value="Genomic_DNA"/>
</dbReference>
<dbReference type="SUPFAM" id="SSF55874">
    <property type="entry name" value="ATPase domain of HSP90 chaperone/DNA topoisomerase II/histidine kinase"/>
    <property type="match status" value="1"/>
</dbReference>
<evidence type="ECO:0000313" key="10">
    <source>
        <dbReference type="EMBL" id="KST66318.1"/>
    </source>
</evidence>
<dbReference type="Gene3D" id="3.30.565.10">
    <property type="entry name" value="Histidine kinase-like ATPase, C-terminal domain"/>
    <property type="match status" value="1"/>
</dbReference>
<evidence type="ECO:0000259" key="9">
    <source>
        <dbReference type="PROSITE" id="PS50113"/>
    </source>
</evidence>
<dbReference type="CDD" id="cd00082">
    <property type="entry name" value="HisKA"/>
    <property type="match status" value="1"/>
</dbReference>
<dbReference type="EC" id="2.7.13.3" evidence="3"/>
<evidence type="ECO:0000256" key="6">
    <source>
        <dbReference type="ARBA" id="ARBA00023012"/>
    </source>
</evidence>
<dbReference type="GO" id="GO:0000155">
    <property type="term" value="F:phosphorelay sensor kinase activity"/>
    <property type="evidence" value="ECO:0007669"/>
    <property type="project" value="InterPro"/>
</dbReference>
<dbReference type="SMART" id="SM00387">
    <property type="entry name" value="HATPase_c"/>
    <property type="match status" value="1"/>
</dbReference>
<dbReference type="Pfam" id="PF13426">
    <property type="entry name" value="PAS_9"/>
    <property type="match status" value="1"/>
</dbReference>